<dbReference type="AlphaFoldDB" id="A0A073I0X5"/>
<proteinExistence type="predicted"/>
<keyword evidence="3" id="KW-1185">Reference proteome</keyword>
<accession>A0A073I0X5</accession>
<gene>
    <name evidence="2" type="ORF">OXYTRIMIC_644</name>
</gene>
<dbReference type="Proteomes" id="UP000053232">
    <property type="component" value="Unassembled WGS sequence"/>
</dbReference>
<evidence type="ECO:0000313" key="2">
    <source>
        <dbReference type="EMBL" id="KEJ83091.1"/>
    </source>
</evidence>
<organism evidence="2 3">
    <name type="scientific">Oxytricha trifallax</name>
    <dbReference type="NCBI Taxonomy" id="1172189"/>
    <lineage>
        <taxon>Eukaryota</taxon>
        <taxon>Sar</taxon>
        <taxon>Alveolata</taxon>
        <taxon>Ciliophora</taxon>
        <taxon>Intramacronucleata</taxon>
        <taxon>Spirotrichea</taxon>
        <taxon>Stichotrichia</taxon>
        <taxon>Sporadotrichida</taxon>
        <taxon>Oxytrichidae</taxon>
        <taxon>Oxytrichinae</taxon>
        <taxon>Oxytricha</taxon>
    </lineage>
</organism>
<dbReference type="EMBL" id="ARYC01000513">
    <property type="protein sequence ID" value="KEJ83091.1"/>
    <property type="molecule type" value="Genomic_DNA"/>
</dbReference>
<evidence type="ECO:0000256" key="1">
    <source>
        <dbReference type="SAM" id="MobiDB-lite"/>
    </source>
</evidence>
<evidence type="ECO:0000313" key="3">
    <source>
        <dbReference type="Proteomes" id="UP000053232"/>
    </source>
</evidence>
<reference evidence="3" key="1">
    <citation type="journal article" date="2014" name="Cell">
        <title>The Architecture of a Scrambled Genome Reveals Massive Levels of Genomic Rearrangement during Development.</title>
        <authorList>
            <person name="Chen X."/>
            <person name="Bracht J.R."/>
            <person name="Goldman A.D."/>
            <person name="Dolzhenko E."/>
            <person name="Clay D.M."/>
            <person name="Swart E.C."/>
            <person name="Perlman D.H."/>
            <person name="Doak T.G."/>
            <person name="Stuart A."/>
            <person name="Amemiya C.T."/>
            <person name="Sebra R.P."/>
            <person name="Landweber L.F."/>
        </authorList>
    </citation>
    <scope>NUCLEOTIDE SEQUENCE [LARGE SCALE GENOMIC DNA]</scope>
    <source>
        <strain evidence="3">JRB310</strain>
    </source>
</reference>
<feature type="compositionally biased region" description="Basic and acidic residues" evidence="1">
    <location>
        <begin position="60"/>
        <end position="70"/>
    </location>
</feature>
<feature type="compositionally biased region" description="Polar residues" evidence="1">
    <location>
        <begin position="17"/>
        <end position="26"/>
    </location>
</feature>
<feature type="compositionally biased region" description="Low complexity" evidence="1">
    <location>
        <begin position="47"/>
        <end position="56"/>
    </location>
</feature>
<protein>
    <submittedName>
        <fullName evidence="2">Uncharacterized protein</fullName>
    </submittedName>
</protein>
<sequence length="116" mass="13780">MNQSSFSDLQEEENKYNQRNRNTSSQKYDKQPQRQKQRPGGFRNQQRRQSQSSSQQADGLKSRLKIEKSNPSKKINKSKRQRTQFDKHEGLDQNAQTGLDKIQENYRLVKKNLLRI</sequence>
<comment type="caution">
    <text evidence="2">The sequence shown here is derived from an EMBL/GenBank/DDBJ whole genome shotgun (WGS) entry which is preliminary data.</text>
</comment>
<name>A0A073I0X5_9SPIT</name>
<feature type="region of interest" description="Disordered" evidence="1">
    <location>
        <begin position="1"/>
        <end position="92"/>
    </location>
</feature>